<proteinExistence type="predicted"/>
<evidence type="ECO:0000313" key="1">
    <source>
        <dbReference type="EMBL" id="SVA57930.1"/>
    </source>
</evidence>
<organism evidence="1">
    <name type="scientific">marine metagenome</name>
    <dbReference type="NCBI Taxonomy" id="408172"/>
    <lineage>
        <taxon>unclassified sequences</taxon>
        <taxon>metagenomes</taxon>
        <taxon>ecological metagenomes</taxon>
    </lineage>
</organism>
<reference evidence="1" key="1">
    <citation type="submission" date="2018-05" db="EMBL/GenBank/DDBJ databases">
        <authorList>
            <person name="Lanie J.A."/>
            <person name="Ng W.-L."/>
            <person name="Kazmierczak K.M."/>
            <person name="Andrzejewski T.M."/>
            <person name="Davidsen T.M."/>
            <person name="Wayne K.J."/>
            <person name="Tettelin H."/>
            <person name="Glass J.I."/>
            <person name="Rusch D."/>
            <person name="Podicherti R."/>
            <person name="Tsui H.-C.T."/>
            <person name="Winkler M.E."/>
        </authorList>
    </citation>
    <scope>NUCLEOTIDE SEQUENCE</scope>
</reference>
<dbReference type="EMBL" id="UINC01013402">
    <property type="protein sequence ID" value="SVA57930.1"/>
    <property type="molecule type" value="Genomic_DNA"/>
</dbReference>
<name>A0A381WZQ3_9ZZZZ</name>
<accession>A0A381WZQ3</accession>
<dbReference type="AlphaFoldDB" id="A0A381WZQ3"/>
<sequence length="36" mass="4478">MPIRHLKHDTGREYFKKENRWGYLDDKGQFIDTPRE</sequence>
<evidence type="ECO:0008006" key="2">
    <source>
        <dbReference type="Google" id="ProtNLM"/>
    </source>
</evidence>
<protein>
    <recommendedName>
        <fullName evidence="2">WG repeat-containing protein</fullName>
    </recommendedName>
</protein>
<gene>
    <name evidence="1" type="ORF">METZ01_LOCUS110784</name>
</gene>